<dbReference type="RefSeq" id="WP_142888060.1">
    <property type="nucleotide sequence ID" value="NZ_VIKR01000001.1"/>
</dbReference>
<name>A0A545THJ7_9GAMM</name>
<reference evidence="1 2" key="1">
    <citation type="submission" date="2019-06" db="EMBL/GenBank/DDBJ databases">
        <title>Draft genome of Aliikangiella marina GYP-15.</title>
        <authorList>
            <person name="Wang G."/>
        </authorList>
    </citation>
    <scope>NUCLEOTIDE SEQUENCE [LARGE SCALE GENOMIC DNA]</scope>
    <source>
        <strain evidence="1 2">GYP-15</strain>
    </source>
</reference>
<gene>
    <name evidence="1" type="ORF">FLL45_01700</name>
</gene>
<keyword evidence="2" id="KW-1185">Reference proteome</keyword>
<organism evidence="1 2">
    <name type="scientific">Aliikangiella marina</name>
    <dbReference type="NCBI Taxonomy" id="1712262"/>
    <lineage>
        <taxon>Bacteria</taxon>
        <taxon>Pseudomonadati</taxon>
        <taxon>Pseudomonadota</taxon>
        <taxon>Gammaproteobacteria</taxon>
        <taxon>Oceanospirillales</taxon>
        <taxon>Pleioneaceae</taxon>
        <taxon>Aliikangiella</taxon>
    </lineage>
</organism>
<dbReference type="OrthoDB" id="9847665at2"/>
<proteinExistence type="predicted"/>
<dbReference type="EMBL" id="VIKR01000001">
    <property type="protein sequence ID" value="TQV76700.1"/>
    <property type="molecule type" value="Genomic_DNA"/>
</dbReference>
<comment type="caution">
    <text evidence="1">The sequence shown here is derived from an EMBL/GenBank/DDBJ whole genome shotgun (WGS) entry which is preliminary data.</text>
</comment>
<dbReference type="AlphaFoldDB" id="A0A545THJ7"/>
<sequence length="254" mass="28600">MKYLYSLLGVLFVLLVIILSSQYESAELQESPKIKTPTHQQQQAAKSLTPIVQPINPATRSFQSIELESIRLIDCFNDVNCDYPQSDPKSYFFAVGDDMKHLLKVTSANFASGNISDNEAQIIALDMLRIPNGHVQSEAIALLESLPVTDESFSALKSVFSDNFDSILLEKSLTLLHRYHQQGFDQELDALFQSLMINGGHFVRQFISANLLPFINNSNIESYRHSASQMNNSTLEFRQLMSTLNEYELIQQGG</sequence>
<evidence type="ECO:0000313" key="2">
    <source>
        <dbReference type="Proteomes" id="UP000317839"/>
    </source>
</evidence>
<evidence type="ECO:0000313" key="1">
    <source>
        <dbReference type="EMBL" id="TQV76700.1"/>
    </source>
</evidence>
<accession>A0A545THJ7</accession>
<protein>
    <submittedName>
        <fullName evidence="1">Uncharacterized protein</fullName>
    </submittedName>
</protein>
<dbReference type="Proteomes" id="UP000317839">
    <property type="component" value="Unassembled WGS sequence"/>
</dbReference>